<keyword evidence="3" id="KW-1185">Reference proteome</keyword>
<evidence type="ECO:0000313" key="2">
    <source>
        <dbReference type="EMBL" id="KAF3975997.1"/>
    </source>
</evidence>
<protein>
    <submittedName>
        <fullName evidence="2">Uncharacterized protein</fullName>
    </submittedName>
</protein>
<comment type="caution">
    <text evidence="2">The sequence shown here is derived from an EMBL/GenBank/DDBJ whole genome shotgun (WGS) entry which is preliminary data.</text>
</comment>
<organism evidence="2 3">
    <name type="scientific">Castanea mollissima</name>
    <name type="common">Chinese chestnut</name>
    <dbReference type="NCBI Taxonomy" id="60419"/>
    <lineage>
        <taxon>Eukaryota</taxon>
        <taxon>Viridiplantae</taxon>
        <taxon>Streptophyta</taxon>
        <taxon>Embryophyta</taxon>
        <taxon>Tracheophyta</taxon>
        <taxon>Spermatophyta</taxon>
        <taxon>Magnoliopsida</taxon>
        <taxon>eudicotyledons</taxon>
        <taxon>Gunneridae</taxon>
        <taxon>Pentapetalae</taxon>
        <taxon>rosids</taxon>
        <taxon>fabids</taxon>
        <taxon>Fagales</taxon>
        <taxon>Fagaceae</taxon>
        <taxon>Castanea</taxon>
    </lineage>
</organism>
<reference evidence="2" key="1">
    <citation type="submission" date="2020-03" db="EMBL/GenBank/DDBJ databases">
        <title>Castanea mollissima Vanexum genome sequencing.</title>
        <authorList>
            <person name="Staton M."/>
        </authorList>
    </citation>
    <scope>NUCLEOTIDE SEQUENCE</scope>
    <source>
        <tissue evidence="2">Leaf</tissue>
    </source>
</reference>
<gene>
    <name evidence="2" type="ORF">CMV_000785</name>
</gene>
<accession>A0A8J4RLU8</accession>
<dbReference type="AlphaFoldDB" id="A0A8J4RLU8"/>
<proteinExistence type="predicted"/>
<dbReference type="EMBL" id="JRKL02000045">
    <property type="protein sequence ID" value="KAF3975997.1"/>
    <property type="molecule type" value="Genomic_DNA"/>
</dbReference>
<name>A0A8J4RLU8_9ROSI</name>
<feature type="region of interest" description="Disordered" evidence="1">
    <location>
        <begin position="1"/>
        <end position="23"/>
    </location>
</feature>
<sequence>MDLVDPNPKNPDLPTTCNESEDESAVAKELVASDDDESRTAIDGLGVDLGESGEERVDEVWAKTVLVIVADEC</sequence>
<evidence type="ECO:0000313" key="3">
    <source>
        <dbReference type="Proteomes" id="UP000737018"/>
    </source>
</evidence>
<evidence type="ECO:0000256" key="1">
    <source>
        <dbReference type="SAM" id="MobiDB-lite"/>
    </source>
</evidence>
<dbReference type="Proteomes" id="UP000737018">
    <property type="component" value="Unassembled WGS sequence"/>
</dbReference>